<accession>X1NSY9</accession>
<dbReference type="InterPro" id="IPR015424">
    <property type="entry name" value="PyrdxlP-dep_Trfase"/>
</dbReference>
<feature type="non-terminal residue" evidence="1">
    <location>
        <position position="171"/>
    </location>
</feature>
<dbReference type="AlphaFoldDB" id="X1NSY9"/>
<gene>
    <name evidence="1" type="ORF">S06H3_45414</name>
</gene>
<dbReference type="Pfam" id="PF01041">
    <property type="entry name" value="DegT_DnrJ_EryC1"/>
    <property type="match status" value="1"/>
</dbReference>
<dbReference type="InterPro" id="IPR015421">
    <property type="entry name" value="PyrdxlP-dep_Trfase_major"/>
</dbReference>
<sequence>MQIPLSRPDITEREIEAVCAVLRTPNLSLGPKLAEFEAAFAEYIGRKRAVAVNSGTSGLFLCMLALDIGPGDEVITTPFTFIASATPIMMAGATPVFVDIDQASLNIDPAKIESKITDRTKAVLPVEIFGNPVGLDKVCEIAQKRNLVVIEDGCEALGSALNGKKVGTFGT</sequence>
<evidence type="ECO:0000313" key="1">
    <source>
        <dbReference type="EMBL" id="GAI33341.1"/>
    </source>
</evidence>
<reference evidence="1" key="1">
    <citation type="journal article" date="2014" name="Front. Microbiol.">
        <title>High frequency of phylogenetically diverse reductive dehalogenase-homologous genes in deep subseafloor sedimentary metagenomes.</title>
        <authorList>
            <person name="Kawai M."/>
            <person name="Futagami T."/>
            <person name="Toyoda A."/>
            <person name="Takaki Y."/>
            <person name="Nishi S."/>
            <person name="Hori S."/>
            <person name="Arai W."/>
            <person name="Tsubouchi T."/>
            <person name="Morono Y."/>
            <person name="Uchiyama I."/>
            <person name="Ito T."/>
            <person name="Fujiyama A."/>
            <person name="Inagaki F."/>
            <person name="Takami H."/>
        </authorList>
    </citation>
    <scope>NUCLEOTIDE SEQUENCE</scope>
    <source>
        <strain evidence="1">Expedition CK06-06</strain>
    </source>
</reference>
<dbReference type="Gene3D" id="3.40.640.10">
    <property type="entry name" value="Type I PLP-dependent aspartate aminotransferase-like (Major domain)"/>
    <property type="match status" value="1"/>
</dbReference>
<dbReference type="GO" id="GO:0000271">
    <property type="term" value="P:polysaccharide biosynthetic process"/>
    <property type="evidence" value="ECO:0007669"/>
    <property type="project" value="TreeGrafter"/>
</dbReference>
<dbReference type="InterPro" id="IPR000653">
    <property type="entry name" value="DegT/StrS_aminotransferase"/>
</dbReference>
<protein>
    <submittedName>
        <fullName evidence="1">Uncharacterized protein</fullName>
    </submittedName>
</protein>
<dbReference type="SUPFAM" id="SSF53383">
    <property type="entry name" value="PLP-dependent transferases"/>
    <property type="match status" value="1"/>
</dbReference>
<name>X1NSY9_9ZZZZ</name>
<dbReference type="PANTHER" id="PTHR30244">
    <property type="entry name" value="TRANSAMINASE"/>
    <property type="match status" value="1"/>
</dbReference>
<dbReference type="GO" id="GO:0030170">
    <property type="term" value="F:pyridoxal phosphate binding"/>
    <property type="evidence" value="ECO:0007669"/>
    <property type="project" value="TreeGrafter"/>
</dbReference>
<proteinExistence type="predicted"/>
<organism evidence="1">
    <name type="scientific">marine sediment metagenome</name>
    <dbReference type="NCBI Taxonomy" id="412755"/>
    <lineage>
        <taxon>unclassified sequences</taxon>
        <taxon>metagenomes</taxon>
        <taxon>ecological metagenomes</taxon>
    </lineage>
</organism>
<dbReference type="GO" id="GO:0008483">
    <property type="term" value="F:transaminase activity"/>
    <property type="evidence" value="ECO:0007669"/>
    <property type="project" value="TreeGrafter"/>
</dbReference>
<comment type="caution">
    <text evidence="1">The sequence shown here is derived from an EMBL/GenBank/DDBJ whole genome shotgun (WGS) entry which is preliminary data.</text>
</comment>
<dbReference type="EMBL" id="BARV01028349">
    <property type="protein sequence ID" value="GAI33341.1"/>
    <property type="molecule type" value="Genomic_DNA"/>
</dbReference>
<dbReference type="PANTHER" id="PTHR30244:SF39">
    <property type="entry name" value="BLR3650 PROTEIN"/>
    <property type="match status" value="1"/>
</dbReference>